<dbReference type="Gene3D" id="3.40.50.1820">
    <property type="entry name" value="alpha/beta hydrolase"/>
    <property type="match status" value="2"/>
</dbReference>
<dbReference type="InterPro" id="IPR022742">
    <property type="entry name" value="Hydrolase_4"/>
</dbReference>
<keyword evidence="3" id="KW-1185">Reference proteome</keyword>
<evidence type="ECO:0000256" key="1">
    <source>
        <dbReference type="SAM" id="MobiDB-lite"/>
    </source>
</evidence>
<dbReference type="Pfam" id="PF12146">
    <property type="entry name" value="Hydrolase_4"/>
    <property type="match status" value="2"/>
</dbReference>
<feature type="compositionally biased region" description="Low complexity" evidence="1">
    <location>
        <begin position="292"/>
        <end position="302"/>
    </location>
</feature>
<dbReference type="Proteomes" id="UP000095280">
    <property type="component" value="Unplaced"/>
</dbReference>
<feature type="domain" description="Serine aminopeptidase S33" evidence="2">
    <location>
        <begin position="103"/>
        <end position="208"/>
    </location>
</feature>
<organism evidence="3 4">
    <name type="scientific">Macrostomum lignano</name>
    <dbReference type="NCBI Taxonomy" id="282301"/>
    <lineage>
        <taxon>Eukaryota</taxon>
        <taxon>Metazoa</taxon>
        <taxon>Spiralia</taxon>
        <taxon>Lophotrochozoa</taxon>
        <taxon>Platyhelminthes</taxon>
        <taxon>Rhabditophora</taxon>
        <taxon>Macrostomorpha</taxon>
        <taxon>Macrostomida</taxon>
        <taxon>Macrostomidae</taxon>
        <taxon>Macrostomum</taxon>
    </lineage>
</organism>
<feature type="compositionally biased region" description="Basic and acidic residues" evidence="1">
    <location>
        <begin position="635"/>
        <end position="644"/>
    </location>
</feature>
<feature type="region of interest" description="Disordered" evidence="1">
    <location>
        <begin position="623"/>
        <end position="644"/>
    </location>
</feature>
<dbReference type="WBParaSite" id="maker-uti_cns_0006204-snap-gene-0.7-mRNA-1">
    <property type="protein sequence ID" value="maker-uti_cns_0006204-snap-gene-0.7-mRNA-1"/>
    <property type="gene ID" value="maker-uti_cns_0006204-snap-gene-0.7"/>
</dbReference>
<dbReference type="SUPFAM" id="SSF53474">
    <property type="entry name" value="alpha/beta-Hydrolases"/>
    <property type="match status" value="2"/>
</dbReference>
<proteinExistence type="predicted"/>
<feature type="domain" description="Serine aminopeptidase S33" evidence="2">
    <location>
        <begin position="416"/>
        <end position="521"/>
    </location>
</feature>
<dbReference type="InterPro" id="IPR029058">
    <property type="entry name" value="AB_hydrolase_fold"/>
</dbReference>
<feature type="region of interest" description="Disordered" evidence="1">
    <location>
        <begin position="288"/>
        <end position="315"/>
    </location>
</feature>
<accession>A0A1I8HHD5</accession>
<dbReference type="AlphaFoldDB" id="A0A1I8HHD5"/>
<dbReference type="PANTHER" id="PTHR12277:SF81">
    <property type="entry name" value="PROTEIN ABHD13"/>
    <property type="match status" value="1"/>
</dbReference>
<protein>
    <submittedName>
        <fullName evidence="4">Hydrolase_4 domain-containing protein</fullName>
    </submittedName>
</protein>
<reference evidence="4" key="1">
    <citation type="submission" date="2016-11" db="UniProtKB">
        <authorList>
            <consortium name="WormBaseParasite"/>
        </authorList>
    </citation>
    <scope>IDENTIFICATION</scope>
</reference>
<dbReference type="GO" id="GO:0005886">
    <property type="term" value="C:plasma membrane"/>
    <property type="evidence" value="ECO:0007669"/>
    <property type="project" value="TreeGrafter"/>
</dbReference>
<evidence type="ECO:0000313" key="3">
    <source>
        <dbReference type="Proteomes" id="UP000095280"/>
    </source>
</evidence>
<name>A0A1I8HHD5_9PLAT</name>
<evidence type="ECO:0000313" key="4">
    <source>
        <dbReference type="WBParaSite" id="maker-uti_cns_0006204-snap-gene-0.7-mRNA-1"/>
    </source>
</evidence>
<dbReference type="GO" id="GO:0008474">
    <property type="term" value="F:palmitoyl-(protein) hydrolase activity"/>
    <property type="evidence" value="ECO:0007669"/>
    <property type="project" value="TreeGrafter"/>
</dbReference>
<dbReference type="GO" id="GO:0010008">
    <property type="term" value="C:endosome membrane"/>
    <property type="evidence" value="ECO:0007669"/>
    <property type="project" value="TreeGrafter"/>
</dbReference>
<dbReference type="PANTHER" id="PTHR12277">
    <property type="entry name" value="ALPHA/BETA HYDROLASE DOMAIN-CONTAINING PROTEIN"/>
    <property type="match status" value="1"/>
</dbReference>
<sequence>MSCADLCCLFCWPPLPSRIAAKLAFLPPEPTYSLVASAGATASAADRHGVASPAFQLHLSDRAEFQFSNEDKSRFLDAFLATTANGSTIACMMVSAGAHARSKYTLLFSHGNAVDLGQISSFLIGLARRINMNVFSYDYSGYGASTGRPLEKNLYADIDCAWQQLIGRYNLSPREIVLYGQSIGTVPTMDLATRVNPAGIVLHSPLLSGLRVAFPDTSRTWFFDAFPNIEKAPRIRSPCLIIHGTEDEVIDFAHGLALHERLPQPAVEPLWIEGAGHNDIELFPHRQRHHGAAPSAAAGQYAPHEDEGAGARGGGGASMTCRDLCRLFCWPPLPSRIAAKLAFLPPRPTYSLVGDMHSPRFQINPPDMEDPAAAPPAMQLTEDEADCLEAFTANTARGSTIACVLIRTVRSRKGSKYTLLFSHGNAVDLGQMSGFLIDLGRKLNMNVFSYDYSGYGASTGQPLEKNLYADIDCAWQQLIGRYNLSPGEIVLYGQSIGTVPTVDLATRVNPAGVVLHSPLLSGLRVAFPDTSRTWFFDAFPNIEKAPRIHSPCLVIHGTEDEVINIAHGLAIYERLPRSVDPLWVEGAGHNDIELFPQYLLRLRSFLYDELEAMNASIGADADRAVAGGGSTSTTARDKVRGDQS</sequence>
<evidence type="ECO:0000259" key="2">
    <source>
        <dbReference type="Pfam" id="PF12146"/>
    </source>
</evidence>